<dbReference type="GO" id="GO:0042602">
    <property type="term" value="F:riboflavin reductase (NADPH) activity"/>
    <property type="evidence" value="ECO:0007669"/>
    <property type="project" value="TreeGrafter"/>
</dbReference>
<dbReference type="PANTHER" id="PTHR30466">
    <property type="entry name" value="FLAVIN REDUCTASE"/>
    <property type="match status" value="1"/>
</dbReference>
<comment type="caution">
    <text evidence="4">The sequence shown here is derived from an EMBL/GenBank/DDBJ whole genome shotgun (WGS) entry which is preliminary data.</text>
</comment>
<evidence type="ECO:0000256" key="1">
    <source>
        <dbReference type="ARBA" id="ARBA00023002"/>
    </source>
</evidence>
<gene>
    <name evidence="4" type="ORF">VSDG_07151</name>
</gene>
<dbReference type="InterPro" id="IPR050268">
    <property type="entry name" value="NADH-dep_flavin_reductase"/>
</dbReference>
<dbReference type="Pfam" id="PF01613">
    <property type="entry name" value="Flavin_Reduct"/>
    <property type="match status" value="1"/>
</dbReference>
<dbReference type="Gene3D" id="2.30.110.10">
    <property type="entry name" value="Electron Transport, Fmn-binding Protein, Chain A"/>
    <property type="match status" value="1"/>
</dbReference>
<sequence>MFKDAQSRTFTATSSPLRDEQGQQQQQHQQPWKLAPPQPPSVHPRPHHDATFDTLARPEQLRTVMRLLPHSVVVCTSSSPSTSPSTSSASTTTTTTTPSTATTVPRGMTMSSFTSLTLHPAPLITFNVATPSRTLDAVALSRRFNVHVLSGDAAGARVAEWFRRGNADGLGVFEAERMRDGCGCEVQEPGQGQEQEQGGVAHGGAPLLRGPGVLYALRCRLLDDEPVGGLVRVRDHVLVVAEVVDIVEGQDEREGEEPFGLVYADRRYRQLGGTMVQGGE</sequence>
<evidence type="ECO:0000259" key="3">
    <source>
        <dbReference type="SMART" id="SM00903"/>
    </source>
</evidence>
<feature type="compositionally biased region" description="Low complexity" evidence="2">
    <location>
        <begin position="76"/>
        <end position="103"/>
    </location>
</feature>
<dbReference type="OrthoDB" id="2015405at2759"/>
<dbReference type="EMBL" id="LJZO01000043">
    <property type="protein sequence ID" value="ROV91478.1"/>
    <property type="molecule type" value="Genomic_DNA"/>
</dbReference>
<dbReference type="InterPro" id="IPR002563">
    <property type="entry name" value="Flavin_Rdtase-like_dom"/>
</dbReference>
<dbReference type="SMART" id="SM00903">
    <property type="entry name" value="Flavin_Reduct"/>
    <property type="match status" value="1"/>
</dbReference>
<dbReference type="STRING" id="252740.A0A423VKS8"/>
<feature type="region of interest" description="Disordered" evidence="2">
    <location>
        <begin position="1"/>
        <end position="50"/>
    </location>
</feature>
<organism evidence="4 5">
    <name type="scientific">Cytospora chrysosperma</name>
    <name type="common">Cytospora canker fungus</name>
    <name type="synonym">Sphaeria chrysosperma</name>
    <dbReference type="NCBI Taxonomy" id="252740"/>
    <lineage>
        <taxon>Eukaryota</taxon>
        <taxon>Fungi</taxon>
        <taxon>Dikarya</taxon>
        <taxon>Ascomycota</taxon>
        <taxon>Pezizomycotina</taxon>
        <taxon>Sordariomycetes</taxon>
        <taxon>Sordariomycetidae</taxon>
        <taxon>Diaporthales</taxon>
        <taxon>Cytosporaceae</taxon>
        <taxon>Cytospora</taxon>
    </lineage>
</organism>
<keyword evidence="5" id="KW-1185">Reference proteome</keyword>
<evidence type="ECO:0000313" key="4">
    <source>
        <dbReference type="EMBL" id="ROV91478.1"/>
    </source>
</evidence>
<dbReference type="InterPro" id="IPR012349">
    <property type="entry name" value="Split_barrel_FMN-bd"/>
</dbReference>
<keyword evidence="1" id="KW-0560">Oxidoreductase</keyword>
<dbReference type="GO" id="GO:0010181">
    <property type="term" value="F:FMN binding"/>
    <property type="evidence" value="ECO:0007669"/>
    <property type="project" value="InterPro"/>
</dbReference>
<feature type="region of interest" description="Disordered" evidence="2">
    <location>
        <begin position="75"/>
        <end position="107"/>
    </location>
</feature>
<dbReference type="AlphaFoldDB" id="A0A423VKS8"/>
<protein>
    <recommendedName>
        <fullName evidence="3">Flavin reductase like domain-containing protein</fullName>
    </recommendedName>
</protein>
<reference evidence="4 5" key="1">
    <citation type="submission" date="2015-09" db="EMBL/GenBank/DDBJ databases">
        <title>Host preference determinants of Valsa canker pathogens revealed by comparative genomics.</title>
        <authorList>
            <person name="Yin Z."/>
            <person name="Huang L."/>
        </authorList>
    </citation>
    <scope>NUCLEOTIDE SEQUENCE [LARGE SCALE GENOMIC DNA]</scope>
    <source>
        <strain evidence="4 5">YSFL</strain>
    </source>
</reference>
<dbReference type="Proteomes" id="UP000284375">
    <property type="component" value="Unassembled WGS sequence"/>
</dbReference>
<dbReference type="PANTHER" id="PTHR30466:SF1">
    <property type="entry name" value="FMN REDUCTASE (NADH) RUTF"/>
    <property type="match status" value="1"/>
</dbReference>
<evidence type="ECO:0000313" key="5">
    <source>
        <dbReference type="Proteomes" id="UP000284375"/>
    </source>
</evidence>
<feature type="compositionally biased region" description="Pro residues" evidence="2">
    <location>
        <begin position="34"/>
        <end position="43"/>
    </location>
</feature>
<proteinExistence type="predicted"/>
<evidence type="ECO:0000256" key="2">
    <source>
        <dbReference type="SAM" id="MobiDB-lite"/>
    </source>
</evidence>
<feature type="domain" description="Flavin reductase like" evidence="3">
    <location>
        <begin position="65"/>
        <end position="270"/>
    </location>
</feature>
<dbReference type="SUPFAM" id="SSF50475">
    <property type="entry name" value="FMN-binding split barrel"/>
    <property type="match status" value="1"/>
</dbReference>
<feature type="compositionally biased region" description="Polar residues" evidence="2">
    <location>
        <begin position="7"/>
        <end position="16"/>
    </location>
</feature>
<name>A0A423VKS8_CYTCH</name>
<accession>A0A423VKS8</accession>